<keyword evidence="3" id="KW-1185">Reference proteome</keyword>
<evidence type="ECO:0000256" key="1">
    <source>
        <dbReference type="SAM" id="SignalP"/>
    </source>
</evidence>
<accession>A0A8K0K1E6</accession>
<dbReference type="Proteomes" id="UP000792457">
    <property type="component" value="Unassembled WGS sequence"/>
</dbReference>
<name>A0A8K0K1E6_LADFU</name>
<keyword evidence="1" id="KW-0732">Signal</keyword>
<feature type="chain" id="PRO_5035451241" evidence="1">
    <location>
        <begin position="22"/>
        <end position="112"/>
    </location>
</feature>
<organism evidence="2 3">
    <name type="scientific">Ladona fulva</name>
    <name type="common">Scarce chaser dragonfly</name>
    <name type="synonym">Libellula fulva</name>
    <dbReference type="NCBI Taxonomy" id="123851"/>
    <lineage>
        <taxon>Eukaryota</taxon>
        <taxon>Metazoa</taxon>
        <taxon>Ecdysozoa</taxon>
        <taxon>Arthropoda</taxon>
        <taxon>Hexapoda</taxon>
        <taxon>Insecta</taxon>
        <taxon>Pterygota</taxon>
        <taxon>Palaeoptera</taxon>
        <taxon>Odonata</taxon>
        <taxon>Epiprocta</taxon>
        <taxon>Anisoptera</taxon>
        <taxon>Libelluloidea</taxon>
        <taxon>Libellulidae</taxon>
        <taxon>Ladona</taxon>
    </lineage>
</organism>
<proteinExistence type="predicted"/>
<dbReference type="EMBL" id="KZ308242">
    <property type="protein sequence ID" value="KAG8225585.1"/>
    <property type="molecule type" value="Genomic_DNA"/>
</dbReference>
<gene>
    <name evidence="2" type="ORF">J437_LFUL002104</name>
</gene>
<dbReference type="AlphaFoldDB" id="A0A8K0K1E6"/>
<feature type="signal peptide" evidence="1">
    <location>
        <begin position="1"/>
        <end position="21"/>
    </location>
</feature>
<comment type="caution">
    <text evidence="2">The sequence shown here is derived from an EMBL/GenBank/DDBJ whole genome shotgun (WGS) entry which is preliminary data.</text>
</comment>
<dbReference type="OrthoDB" id="207378at2759"/>
<evidence type="ECO:0000313" key="3">
    <source>
        <dbReference type="Proteomes" id="UP000792457"/>
    </source>
</evidence>
<feature type="non-terminal residue" evidence="2">
    <location>
        <position position="112"/>
    </location>
</feature>
<protein>
    <submittedName>
        <fullName evidence="2">Uncharacterized protein</fullName>
    </submittedName>
</protein>
<reference evidence="2" key="1">
    <citation type="submission" date="2013-04" db="EMBL/GenBank/DDBJ databases">
        <authorList>
            <person name="Qu J."/>
            <person name="Murali S.C."/>
            <person name="Bandaranaike D."/>
            <person name="Bellair M."/>
            <person name="Blankenburg K."/>
            <person name="Chao H."/>
            <person name="Dinh H."/>
            <person name="Doddapaneni H."/>
            <person name="Downs B."/>
            <person name="Dugan-Rocha S."/>
            <person name="Elkadiri S."/>
            <person name="Gnanaolivu R.D."/>
            <person name="Hernandez B."/>
            <person name="Javaid M."/>
            <person name="Jayaseelan J.C."/>
            <person name="Lee S."/>
            <person name="Li M."/>
            <person name="Ming W."/>
            <person name="Munidasa M."/>
            <person name="Muniz J."/>
            <person name="Nguyen L."/>
            <person name="Ongeri F."/>
            <person name="Osuji N."/>
            <person name="Pu L.-L."/>
            <person name="Puazo M."/>
            <person name="Qu C."/>
            <person name="Quiroz J."/>
            <person name="Raj R."/>
            <person name="Weissenberger G."/>
            <person name="Xin Y."/>
            <person name="Zou X."/>
            <person name="Han Y."/>
            <person name="Richards S."/>
            <person name="Worley K."/>
            <person name="Muzny D."/>
            <person name="Gibbs R."/>
        </authorList>
    </citation>
    <scope>NUCLEOTIDE SEQUENCE</scope>
    <source>
        <strain evidence="2">Sampled in the wild</strain>
    </source>
</reference>
<sequence>MSRFSLLVALLVVLTIRNASSSSRPYHHHHHLHLFDATGRYNAQFLFGNDFFLGSQTLCMELSRNASLWDLDKSRGDPSSFLRWREYPPPFKVNYHVIKLKIKLPPERFQES</sequence>
<reference evidence="2" key="2">
    <citation type="submission" date="2017-10" db="EMBL/GenBank/DDBJ databases">
        <title>Ladona fulva Genome sequencing and assembly.</title>
        <authorList>
            <person name="Murali S."/>
            <person name="Richards S."/>
            <person name="Bandaranaike D."/>
            <person name="Bellair M."/>
            <person name="Blankenburg K."/>
            <person name="Chao H."/>
            <person name="Dinh H."/>
            <person name="Doddapaneni H."/>
            <person name="Dugan-Rocha S."/>
            <person name="Elkadiri S."/>
            <person name="Gnanaolivu R."/>
            <person name="Hernandez B."/>
            <person name="Skinner E."/>
            <person name="Javaid M."/>
            <person name="Lee S."/>
            <person name="Li M."/>
            <person name="Ming W."/>
            <person name="Munidasa M."/>
            <person name="Muniz J."/>
            <person name="Nguyen L."/>
            <person name="Hughes D."/>
            <person name="Osuji N."/>
            <person name="Pu L.-L."/>
            <person name="Puazo M."/>
            <person name="Qu C."/>
            <person name="Quiroz J."/>
            <person name="Raj R."/>
            <person name="Weissenberger G."/>
            <person name="Xin Y."/>
            <person name="Zou X."/>
            <person name="Han Y."/>
            <person name="Worley K."/>
            <person name="Muzny D."/>
            <person name="Gibbs R."/>
        </authorList>
    </citation>
    <scope>NUCLEOTIDE SEQUENCE</scope>
    <source>
        <strain evidence="2">Sampled in the wild</strain>
    </source>
</reference>
<evidence type="ECO:0000313" key="2">
    <source>
        <dbReference type="EMBL" id="KAG8225585.1"/>
    </source>
</evidence>